<evidence type="ECO:0000313" key="9">
    <source>
        <dbReference type="EMBL" id="ASS76543.1"/>
    </source>
</evidence>
<dbReference type="OrthoDB" id="9801841at2"/>
<dbReference type="PANTHER" id="PTHR43642:SF1">
    <property type="entry name" value="HYBRID SIGNAL TRANSDUCTION HISTIDINE KINASE G"/>
    <property type="match status" value="1"/>
</dbReference>
<keyword evidence="10" id="KW-1185">Reference proteome</keyword>
<dbReference type="Pfam" id="PF13191">
    <property type="entry name" value="AAA_16"/>
    <property type="match status" value="1"/>
</dbReference>
<feature type="domain" description="Protein kinase" evidence="7">
    <location>
        <begin position="18"/>
        <end position="275"/>
    </location>
</feature>
<dbReference type="InterPro" id="IPR003593">
    <property type="entry name" value="AAA+_ATPase"/>
</dbReference>
<dbReference type="GO" id="GO:0046983">
    <property type="term" value="F:protein dimerization activity"/>
    <property type="evidence" value="ECO:0007669"/>
    <property type="project" value="InterPro"/>
</dbReference>
<dbReference type="SMART" id="SM00382">
    <property type="entry name" value="AAA"/>
    <property type="match status" value="1"/>
</dbReference>
<dbReference type="SUPFAM" id="SSF56112">
    <property type="entry name" value="Protein kinase-like (PK-like)"/>
    <property type="match status" value="1"/>
</dbReference>
<dbReference type="GO" id="GO:0000155">
    <property type="term" value="F:phosphorelay sensor kinase activity"/>
    <property type="evidence" value="ECO:0007669"/>
    <property type="project" value="InterPro"/>
</dbReference>
<proteinExistence type="predicted"/>
<dbReference type="KEGG" id="tab:CIG75_17300"/>
<dbReference type="Pfam" id="PF01590">
    <property type="entry name" value="GAF"/>
    <property type="match status" value="1"/>
</dbReference>
<dbReference type="PANTHER" id="PTHR43642">
    <property type="entry name" value="HYBRID SIGNAL TRANSDUCTION HISTIDINE KINASE G"/>
    <property type="match status" value="1"/>
</dbReference>
<dbReference type="Proteomes" id="UP000214688">
    <property type="component" value="Chromosome"/>
</dbReference>
<accession>A0A223D528</accession>
<reference evidence="9 10" key="1">
    <citation type="journal article" date="2015" name="Int. J. Syst. Evol. Microbiol.">
        <title>Tumebacillus algifaecis sp. nov., isolated from decomposing algal scum.</title>
        <authorList>
            <person name="Wu Y.F."/>
            <person name="Zhang B."/>
            <person name="Xing P."/>
            <person name="Wu Q.L."/>
            <person name="Liu S.J."/>
        </authorList>
    </citation>
    <scope>NUCLEOTIDE SEQUENCE [LARGE SCALE GENOMIC DNA]</scope>
    <source>
        <strain evidence="9 10">THMBR28</strain>
    </source>
</reference>
<dbReference type="Gene3D" id="1.20.5.1930">
    <property type="match status" value="1"/>
</dbReference>
<keyword evidence="1" id="KW-0808">Transferase</keyword>
<dbReference type="SUPFAM" id="SSF55781">
    <property type="entry name" value="GAF domain-like"/>
    <property type="match status" value="1"/>
</dbReference>
<keyword evidence="2" id="KW-0547">Nucleotide-binding</keyword>
<sequence>MTERTEVCSMQFPADSEYEAFELLHQEQQTVLYRASCARTGKRVLIKTLQMEYPTPQDVLKLKYEYEMAKRAASLGVVAPIGLERYRHTWLLLLEDGGGEMLRQVLDMERLHLSRFFDLAIALAEAILQLHRKNIIHRDLRPENLLVRSVEPVVKITNFSSAAWLPDERSDEQVFESYSAYSSPEQTGRMNRMADHRSDLYSAGVIFYEMLTGRLPFEEQNAVKLIYQHFTQEAVSPALLNPQVPTILGDLVLKCLAKDAEERYQSAFGLLHDLTRCKDQWREHGRIEDLILGEEDRSEHFHLSNLVYGREREMETLQAAFERTRRGGSEGVLLVGPAGIGKSTLVRELNHRVSEEPVCFLEGKFEQNIRHAPYEGVLQALKQWVMRILAEGEVSIAWWKEEILRALGQLSGVLVEALPALKLIVGSQPPVPILPAQETNNRFLLAILQVLSILPTAQHPVLLFLDDLQWADPASAHLIAVLLTERKIPHLLVIGSYRVEQEGADIPLLERIAKLQTGQATLIEMHVRPLTVFDVQKLLQDTLRSSGESVAQLAQSVTEKTGGSPFVVKQFVQALPAKGLLSLEVQTGEWRWDMDTINALAVNESQVEYILSTIRELPERARHLLGAAACIGMTFSLETLQHVLTTELSAIARDLLLLIEERLLYAKGTSSQWLYRLPEADEQIEWQNQLQFAHDRIQQAAYASVAEDEKKRIHLLLARQLQTGSDADLSADLQYEQVNHFNRALDRLETQAEREYVAQLNLAVAKRAKAALDYEQALRFCENGIALLTENCWQDQHALTFELYRERFELVSFGGQVAEADRYFALLLQHAKTDVEKLPIYKFRILTVSRENRAQKSFELGMEALRQFGMKRPLQSDVASRTAAYVRIRSRLTKKRIQNVTALPFASDAKVIAQMEILWAMAVVMLVVDEKVMIRLILKILELSLAHGPAAPTCTAYIMYGNLVAQRGNFELSAAYGQLGVETEVAYWRRQGGVSCQGLFSYTTNIMPFVAPMRDVNRSFATVLQRAQETGDLRIFANSLVMKVHGMIASGIPLDEVQAELQKGLPAVRISNNEWLLQASQILMGAVRNLIGQGAGPFELSHPDFDEAKYRQTVLEGRQPNQMQPLNYLYSKLLLLFLAGEYGQALLLAEEMEREKMFPRGHFVEVNFFYLYALTLTQHFDQLEEQEQTKAWKKIGRLQKLLHRAAQRCPENYRHKSILLAAEVARLKGHSQRAMDLYDQAVSRALEQQFWNDEGIAHECAANFYLHIGKTQIAHSYLRAAYHAFLKWGAKSKAMQMKARYPHLFGEELSAVQREHNLDYLAVIKSAQAITGEIVLPKLIEKMMQILLENAGAQVGTMLFEQHGRFVPHDTEVEVSQAVVHYVTRTGESVVLHDACQEGLFRNDLSLQTRQVKSLLCLPVRHQAKQVGLLYLENNLTTHAFTDERVELLQLLSTQLAISIENANLYANLEEKVRSRTADLEESKRQLERSIAETARAWSDVAVLEERTRIAHELHDVIGHTLTTSVVQMESCKRLAAKDLTKALPIMDAIQDNLRNGLHEVRISVRMLKDNISQMEVGQALEKLLLDAQTQIGLEIEYQIDPMPNLDAKLRKTLYHALQEGLTNGVRHGKSTKFQFRLYQEHGTIHFELRDNGIGFQDSVFGFGLTTMRERIEEVGGKQLVSSAPGEGCKLRLVVPIP</sequence>
<dbReference type="Gene3D" id="3.30.450.40">
    <property type="match status" value="1"/>
</dbReference>
<evidence type="ECO:0000256" key="2">
    <source>
        <dbReference type="ARBA" id="ARBA00022741"/>
    </source>
</evidence>
<gene>
    <name evidence="9" type="ORF">CIG75_17300</name>
</gene>
<dbReference type="InterPro" id="IPR003594">
    <property type="entry name" value="HATPase_dom"/>
</dbReference>
<dbReference type="InterPro" id="IPR011712">
    <property type="entry name" value="Sig_transdc_His_kin_sub3_dim/P"/>
</dbReference>
<dbReference type="GO" id="GO:0004713">
    <property type="term" value="F:protein tyrosine kinase activity"/>
    <property type="evidence" value="ECO:0007669"/>
    <property type="project" value="InterPro"/>
</dbReference>
<dbReference type="InterPro" id="IPR003018">
    <property type="entry name" value="GAF"/>
</dbReference>
<dbReference type="PROSITE" id="PS50109">
    <property type="entry name" value="HIS_KIN"/>
    <property type="match status" value="1"/>
</dbReference>
<evidence type="ECO:0000256" key="6">
    <source>
        <dbReference type="SAM" id="Coils"/>
    </source>
</evidence>
<dbReference type="InterPro" id="IPR036890">
    <property type="entry name" value="HATPase_C_sf"/>
</dbReference>
<evidence type="ECO:0000256" key="3">
    <source>
        <dbReference type="ARBA" id="ARBA00022777"/>
    </source>
</evidence>
<dbReference type="SUPFAM" id="SSF55874">
    <property type="entry name" value="ATPase domain of HSP90 chaperone/DNA topoisomerase II/histidine kinase"/>
    <property type="match status" value="1"/>
</dbReference>
<keyword evidence="5" id="KW-0902">Two-component regulatory system</keyword>
<dbReference type="GO" id="GO:0016020">
    <property type="term" value="C:membrane"/>
    <property type="evidence" value="ECO:0007669"/>
    <property type="project" value="InterPro"/>
</dbReference>
<protein>
    <recommendedName>
        <fullName evidence="11">Histidine kinase</fullName>
    </recommendedName>
</protein>
<dbReference type="CDD" id="cd16917">
    <property type="entry name" value="HATPase_UhpB-NarQ-NarX-like"/>
    <property type="match status" value="1"/>
</dbReference>
<dbReference type="InterPro" id="IPR053159">
    <property type="entry name" value="Hybrid_Histidine_Kinase"/>
</dbReference>
<evidence type="ECO:0000259" key="8">
    <source>
        <dbReference type="PROSITE" id="PS50109"/>
    </source>
</evidence>
<dbReference type="GO" id="GO:0005524">
    <property type="term" value="F:ATP binding"/>
    <property type="evidence" value="ECO:0007669"/>
    <property type="project" value="UniProtKB-KW"/>
</dbReference>
<dbReference type="SUPFAM" id="SSF52540">
    <property type="entry name" value="P-loop containing nucleoside triphosphate hydrolases"/>
    <property type="match status" value="1"/>
</dbReference>
<keyword evidence="4" id="KW-0067">ATP-binding</keyword>
<dbReference type="InterPro" id="IPR027417">
    <property type="entry name" value="P-loop_NTPase"/>
</dbReference>
<evidence type="ECO:0000256" key="5">
    <source>
        <dbReference type="ARBA" id="ARBA00023012"/>
    </source>
</evidence>
<dbReference type="InterPro" id="IPR005467">
    <property type="entry name" value="His_kinase_dom"/>
</dbReference>
<dbReference type="Gene3D" id="1.10.510.10">
    <property type="entry name" value="Transferase(Phosphotransferase) domain 1"/>
    <property type="match status" value="1"/>
</dbReference>
<dbReference type="InterPro" id="IPR011009">
    <property type="entry name" value="Kinase-like_dom_sf"/>
</dbReference>
<dbReference type="InterPro" id="IPR020635">
    <property type="entry name" value="Tyr_kinase_cat_dom"/>
</dbReference>
<keyword evidence="3" id="KW-0418">Kinase</keyword>
<dbReference type="SMART" id="SM00219">
    <property type="entry name" value="TyrKc"/>
    <property type="match status" value="1"/>
</dbReference>
<dbReference type="CDD" id="cd14014">
    <property type="entry name" value="STKc_PknB_like"/>
    <property type="match status" value="1"/>
</dbReference>
<dbReference type="InterPro" id="IPR041664">
    <property type="entry name" value="AAA_16"/>
</dbReference>
<evidence type="ECO:0008006" key="11">
    <source>
        <dbReference type="Google" id="ProtNLM"/>
    </source>
</evidence>
<dbReference type="Pfam" id="PF02518">
    <property type="entry name" value="HATPase_c"/>
    <property type="match status" value="1"/>
</dbReference>
<evidence type="ECO:0000256" key="4">
    <source>
        <dbReference type="ARBA" id="ARBA00022840"/>
    </source>
</evidence>
<dbReference type="Gene3D" id="3.40.50.300">
    <property type="entry name" value="P-loop containing nucleotide triphosphate hydrolases"/>
    <property type="match status" value="1"/>
</dbReference>
<dbReference type="InterPro" id="IPR000719">
    <property type="entry name" value="Prot_kinase_dom"/>
</dbReference>
<feature type="coiled-coil region" evidence="6">
    <location>
        <begin position="1466"/>
        <end position="1497"/>
    </location>
</feature>
<evidence type="ECO:0000256" key="1">
    <source>
        <dbReference type="ARBA" id="ARBA00022679"/>
    </source>
</evidence>
<dbReference type="InterPro" id="IPR008266">
    <property type="entry name" value="Tyr_kinase_AS"/>
</dbReference>
<dbReference type="Pfam" id="PF00069">
    <property type="entry name" value="Pkinase"/>
    <property type="match status" value="1"/>
</dbReference>
<organism evidence="9 10">
    <name type="scientific">Tumebacillus algifaecis</name>
    <dbReference type="NCBI Taxonomy" id="1214604"/>
    <lineage>
        <taxon>Bacteria</taxon>
        <taxon>Bacillati</taxon>
        <taxon>Bacillota</taxon>
        <taxon>Bacilli</taxon>
        <taxon>Bacillales</taxon>
        <taxon>Alicyclobacillaceae</taxon>
        <taxon>Tumebacillus</taxon>
    </lineage>
</organism>
<dbReference type="EMBL" id="CP022657">
    <property type="protein sequence ID" value="ASS76543.1"/>
    <property type="molecule type" value="Genomic_DNA"/>
</dbReference>
<evidence type="ECO:0000259" key="7">
    <source>
        <dbReference type="PROSITE" id="PS50011"/>
    </source>
</evidence>
<dbReference type="Pfam" id="PF07730">
    <property type="entry name" value="HisKA_3"/>
    <property type="match status" value="1"/>
</dbReference>
<dbReference type="InterPro" id="IPR029016">
    <property type="entry name" value="GAF-like_dom_sf"/>
</dbReference>
<dbReference type="SUPFAM" id="SSF48452">
    <property type="entry name" value="TPR-like"/>
    <property type="match status" value="1"/>
</dbReference>
<dbReference type="PROSITE" id="PS00109">
    <property type="entry name" value="PROTEIN_KINASE_TYR"/>
    <property type="match status" value="1"/>
</dbReference>
<dbReference type="InterPro" id="IPR011990">
    <property type="entry name" value="TPR-like_helical_dom_sf"/>
</dbReference>
<dbReference type="SMART" id="SM00065">
    <property type="entry name" value="GAF"/>
    <property type="match status" value="1"/>
</dbReference>
<dbReference type="PROSITE" id="PS50011">
    <property type="entry name" value="PROTEIN_KINASE_DOM"/>
    <property type="match status" value="1"/>
</dbReference>
<feature type="domain" description="Histidine kinase" evidence="8">
    <location>
        <begin position="1509"/>
        <end position="1698"/>
    </location>
</feature>
<dbReference type="Gene3D" id="3.30.565.10">
    <property type="entry name" value="Histidine kinase-like ATPase, C-terminal domain"/>
    <property type="match status" value="1"/>
</dbReference>
<name>A0A223D528_9BACL</name>
<evidence type="ECO:0000313" key="10">
    <source>
        <dbReference type="Proteomes" id="UP000214688"/>
    </source>
</evidence>
<keyword evidence="6" id="KW-0175">Coiled coil</keyword>